<keyword evidence="2" id="KW-1185">Reference proteome</keyword>
<accession>A0A6I3W1J6</accession>
<dbReference type="Pfam" id="PF07119">
    <property type="entry name" value="DUF1375"/>
    <property type="match status" value="1"/>
</dbReference>
<dbReference type="AlphaFoldDB" id="A0A6I3W1J6"/>
<dbReference type="Proteomes" id="UP000438196">
    <property type="component" value="Unassembled WGS sequence"/>
</dbReference>
<dbReference type="OrthoDB" id="8547342at2"/>
<sequence>MVGCGTLNTVFREDAVASQNLKDLRSHCENVPRVYSGVVYDFCSLNGEPNSNKSMENQQIASVPWVAIDFVASGVLDTLVLPYTTYRQSKDGSIEIFR</sequence>
<name>A0A6I3W1J6_9PSED</name>
<gene>
    <name evidence="1" type="ORF">GNF76_09045</name>
</gene>
<proteinExistence type="predicted"/>
<organism evidence="1 2">
    <name type="scientific">Pseudomonas spelaei</name>
    <dbReference type="NCBI Taxonomy" id="1055469"/>
    <lineage>
        <taxon>Bacteria</taxon>
        <taxon>Pseudomonadati</taxon>
        <taxon>Pseudomonadota</taxon>
        <taxon>Gammaproteobacteria</taxon>
        <taxon>Pseudomonadales</taxon>
        <taxon>Pseudomonadaceae</taxon>
        <taxon>Pseudomonas</taxon>
    </lineage>
</organism>
<dbReference type="InterPro" id="IPR010780">
    <property type="entry name" value="DUF1375"/>
</dbReference>
<evidence type="ECO:0000313" key="2">
    <source>
        <dbReference type="Proteomes" id="UP000438196"/>
    </source>
</evidence>
<keyword evidence="1" id="KW-0449">Lipoprotein</keyword>
<evidence type="ECO:0000313" key="1">
    <source>
        <dbReference type="EMBL" id="MUF04480.1"/>
    </source>
</evidence>
<comment type="caution">
    <text evidence="1">The sequence shown here is derived from an EMBL/GenBank/DDBJ whole genome shotgun (WGS) entry which is preliminary data.</text>
</comment>
<dbReference type="EMBL" id="WNNK01000006">
    <property type="protein sequence ID" value="MUF04480.1"/>
    <property type="molecule type" value="Genomic_DNA"/>
</dbReference>
<protein>
    <submittedName>
        <fullName evidence="1">YceK/YidQ family lipoprotein</fullName>
    </submittedName>
</protein>
<reference evidence="1 2" key="1">
    <citation type="submission" date="2019-11" db="EMBL/GenBank/DDBJ databases">
        <title>Pseudomonas karstica sp. nov. and Pseudomonas spelaei sp. nov. from karst caves.</title>
        <authorList>
            <person name="Zeman M."/>
        </authorList>
    </citation>
    <scope>NUCLEOTIDE SEQUENCE [LARGE SCALE GENOMIC DNA]</scope>
    <source>
        <strain evidence="1 2">CCM 7893</strain>
    </source>
</reference>